<evidence type="ECO:0000256" key="1">
    <source>
        <dbReference type="ARBA" id="ARBA00002901"/>
    </source>
</evidence>
<dbReference type="InterPro" id="IPR001453">
    <property type="entry name" value="MoaB/Mog_dom"/>
</dbReference>
<evidence type="ECO:0000313" key="9">
    <source>
        <dbReference type="Proteomes" id="UP001302349"/>
    </source>
</evidence>
<keyword evidence="6" id="KW-0460">Magnesium</keyword>
<dbReference type="SMART" id="SM00852">
    <property type="entry name" value="MoCF_biosynth"/>
    <property type="match status" value="1"/>
</dbReference>
<dbReference type="Gene3D" id="2.40.340.10">
    <property type="entry name" value="MoeA, C-terminal, domain IV"/>
    <property type="match status" value="1"/>
</dbReference>
<dbReference type="Pfam" id="PF03454">
    <property type="entry name" value="MoeA_C"/>
    <property type="match status" value="1"/>
</dbReference>
<sequence length="399" mass="43953">MISVNEATSLILSTQLRLKKEHVNLQEASGRVLAMEIFADRNFPPFDRVTMDGIAFAFKAYEAGLRTFAIEGTQLAGEEAKSLQNSDAALEVMTGAVLPVGCDTVVPYEDIEITNGQAKFTVEPIREGQNVHKEGRDQKKGTKLLDTGTLIRASEIAVLATVGAAVPRVFCLPKVAVIATGDELVAVDDHPEPYQIRSSNSQALAAALQSWGVEPEIFHIKDDKESLQEQLGNILKPNDVLLLSGGVSKGKADYLPEVLESLQVQKIFHRVAQKPGKPFWFGRIGEKKFVFAFPGNPISTFMCFHRYFLPWLKACLGIAPTEQYAKLSEDFDFASPLTYFLQVKTHLDKDGVLWAQPRSGGGSGDLANLLYANAFLELPPNRQNFKKGESLRLITYNPL</sequence>
<evidence type="ECO:0000256" key="6">
    <source>
        <dbReference type="RuleBase" id="RU365090"/>
    </source>
</evidence>
<dbReference type="NCBIfam" id="TIGR00177">
    <property type="entry name" value="molyb_syn"/>
    <property type="match status" value="1"/>
</dbReference>
<dbReference type="InterPro" id="IPR008284">
    <property type="entry name" value="MoCF_biosynth_CS"/>
</dbReference>
<keyword evidence="9" id="KW-1185">Reference proteome</keyword>
<dbReference type="EMBL" id="CP136051">
    <property type="protein sequence ID" value="WOK07852.1"/>
    <property type="molecule type" value="Genomic_DNA"/>
</dbReference>
<comment type="function">
    <text evidence="1 6">Catalyzes the insertion of molybdate into adenylated molybdopterin with the concomitant release of AMP.</text>
</comment>
<dbReference type="EC" id="2.10.1.1" evidence="6"/>
<protein>
    <recommendedName>
        <fullName evidence="6">Molybdopterin molybdenumtransferase</fullName>
        <ecNumber evidence="6">2.10.1.1</ecNumber>
    </recommendedName>
</protein>
<accession>A0ABZ0IW39</accession>
<evidence type="ECO:0000256" key="2">
    <source>
        <dbReference type="ARBA" id="ARBA00005046"/>
    </source>
</evidence>
<name>A0ABZ0IW39_9BACT</name>
<dbReference type="SUPFAM" id="SSF63867">
    <property type="entry name" value="MoeA C-terminal domain-like"/>
    <property type="match status" value="1"/>
</dbReference>
<comment type="similarity">
    <text evidence="3 6">Belongs to the MoeA family.</text>
</comment>
<keyword evidence="6" id="KW-0808">Transferase</keyword>
<evidence type="ECO:0000256" key="3">
    <source>
        <dbReference type="ARBA" id="ARBA00010763"/>
    </source>
</evidence>
<dbReference type="Gene3D" id="3.90.105.10">
    <property type="entry name" value="Molybdopterin biosynthesis moea protein, domain 2"/>
    <property type="match status" value="1"/>
</dbReference>
<comment type="pathway">
    <text evidence="2 6">Cofactor biosynthesis; molybdopterin biosynthesis.</text>
</comment>
<comment type="catalytic activity">
    <reaction evidence="5">
        <text>adenylyl-molybdopterin + molybdate = Mo-molybdopterin + AMP + H(+)</text>
        <dbReference type="Rhea" id="RHEA:35047"/>
        <dbReference type="ChEBI" id="CHEBI:15378"/>
        <dbReference type="ChEBI" id="CHEBI:36264"/>
        <dbReference type="ChEBI" id="CHEBI:62727"/>
        <dbReference type="ChEBI" id="CHEBI:71302"/>
        <dbReference type="ChEBI" id="CHEBI:456215"/>
        <dbReference type="EC" id="2.10.1.1"/>
    </reaction>
</comment>
<dbReference type="Pfam" id="PF03453">
    <property type="entry name" value="MoeA_N"/>
    <property type="match status" value="1"/>
</dbReference>
<comment type="cofactor">
    <cofactor evidence="6">
        <name>Mg(2+)</name>
        <dbReference type="ChEBI" id="CHEBI:18420"/>
    </cofactor>
</comment>
<dbReference type="SUPFAM" id="SSF53218">
    <property type="entry name" value="Molybdenum cofactor biosynthesis proteins"/>
    <property type="match status" value="1"/>
</dbReference>
<dbReference type="InterPro" id="IPR036425">
    <property type="entry name" value="MoaB/Mog-like_dom_sf"/>
</dbReference>
<proteinExistence type="inferred from homology"/>
<feature type="domain" description="MoaB/Mog" evidence="7">
    <location>
        <begin position="176"/>
        <end position="315"/>
    </location>
</feature>
<dbReference type="InterPro" id="IPR038987">
    <property type="entry name" value="MoeA-like"/>
</dbReference>
<organism evidence="8 9">
    <name type="scientific">Imperialibacter roseus</name>
    <dbReference type="NCBI Taxonomy" id="1324217"/>
    <lineage>
        <taxon>Bacteria</taxon>
        <taxon>Pseudomonadati</taxon>
        <taxon>Bacteroidota</taxon>
        <taxon>Cytophagia</taxon>
        <taxon>Cytophagales</taxon>
        <taxon>Flammeovirgaceae</taxon>
        <taxon>Imperialibacter</taxon>
    </lineage>
</organism>
<dbReference type="CDD" id="cd00887">
    <property type="entry name" value="MoeA"/>
    <property type="match status" value="1"/>
</dbReference>
<dbReference type="InterPro" id="IPR036688">
    <property type="entry name" value="MoeA_C_domain_IV_sf"/>
</dbReference>
<keyword evidence="6" id="KW-0479">Metal-binding</keyword>
<dbReference type="InterPro" id="IPR005111">
    <property type="entry name" value="MoeA_C_domain_IV"/>
</dbReference>
<dbReference type="Gene3D" id="2.170.190.11">
    <property type="entry name" value="Molybdopterin biosynthesis moea protein, domain 3"/>
    <property type="match status" value="1"/>
</dbReference>
<dbReference type="InterPro" id="IPR005110">
    <property type="entry name" value="MoeA_linker/N"/>
</dbReference>
<dbReference type="PROSITE" id="PS01079">
    <property type="entry name" value="MOCF_BIOSYNTHESIS_2"/>
    <property type="match status" value="1"/>
</dbReference>
<gene>
    <name evidence="8" type="ORF">RT717_04325</name>
</gene>
<dbReference type="SUPFAM" id="SSF63882">
    <property type="entry name" value="MoeA N-terminal region -like"/>
    <property type="match status" value="1"/>
</dbReference>
<keyword evidence="6" id="KW-0500">Molybdenum</keyword>
<keyword evidence="4 6" id="KW-0501">Molybdenum cofactor biosynthesis</keyword>
<dbReference type="RefSeq" id="WP_317490501.1">
    <property type="nucleotide sequence ID" value="NZ_CP136051.1"/>
</dbReference>
<evidence type="ECO:0000313" key="8">
    <source>
        <dbReference type="EMBL" id="WOK07852.1"/>
    </source>
</evidence>
<evidence type="ECO:0000259" key="7">
    <source>
        <dbReference type="SMART" id="SM00852"/>
    </source>
</evidence>
<dbReference type="Proteomes" id="UP001302349">
    <property type="component" value="Chromosome"/>
</dbReference>
<dbReference type="PANTHER" id="PTHR10192:SF5">
    <property type="entry name" value="GEPHYRIN"/>
    <property type="match status" value="1"/>
</dbReference>
<dbReference type="InterPro" id="IPR036135">
    <property type="entry name" value="MoeA_linker/N_sf"/>
</dbReference>
<evidence type="ECO:0000256" key="4">
    <source>
        <dbReference type="ARBA" id="ARBA00023150"/>
    </source>
</evidence>
<evidence type="ECO:0000256" key="5">
    <source>
        <dbReference type="ARBA" id="ARBA00047317"/>
    </source>
</evidence>
<dbReference type="Pfam" id="PF00994">
    <property type="entry name" value="MoCF_biosynth"/>
    <property type="match status" value="1"/>
</dbReference>
<dbReference type="PANTHER" id="PTHR10192">
    <property type="entry name" value="MOLYBDOPTERIN BIOSYNTHESIS PROTEIN"/>
    <property type="match status" value="1"/>
</dbReference>
<dbReference type="Gene3D" id="3.40.980.10">
    <property type="entry name" value="MoaB/Mog-like domain"/>
    <property type="match status" value="1"/>
</dbReference>
<reference evidence="8 9" key="1">
    <citation type="journal article" date="2023" name="Microbiol. Resour. Announc.">
        <title>Complete Genome Sequence of Imperialibacter roseus strain P4T.</title>
        <authorList>
            <person name="Tizabi D.R."/>
            <person name="Bachvaroff T."/>
            <person name="Hill R.T."/>
        </authorList>
    </citation>
    <scope>NUCLEOTIDE SEQUENCE [LARGE SCALE GENOMIC DNA]</scope>
    <source>
        <strain evidence="8 9">P4T</strain>
    </source>
</reference>